<evidence type="ECO:0000313" key="2">
    <source>
        <dbReference type="Proteomes" id="UP001062846"/>
    </source>
</evidence>
<gene>
    <name evidence="1" type="ORF">RHMOL_Rhmol06G0045300</name>
</gene>
<comment type="caution">
    <text evidence="1">The sequence shown here is derived from an EMBL/GenBank/DDBJ whole genome shotgun (WGS) entry which is preliminary data.</text>
</comment>
<keyword evidence="2" id="KW-1185">Reference proteome</keyword>
<accession>A0ACC0NB08</accession>
<proteinExistence type="predicted"/>
<protein>
    <submittedName>
        <fullName evidence="1">Uncharacterized protein</fullName>
    </submittedName>
</protein>
<organism evidence="1 2">
    <name type="scientific">Rhododendron molle</name>
    <name type="common">Chinese azalea</name>
    <name type="synonym">Azalea mollis</name>
    <dbReference type="NCBI Taxonomy" id="49168"/>
    <lineage>
        <taxon>Eukaryota</taxon>
        <taxon>Viridiplantae</taxon>
        <taxon>Streptophyta</taxon>
        <taxon>Embryophyta</taxon>
        <taxon>Tracheophyta</taxon>
        <taxon>Spermatophyta</taxon>
        <taxon>Magnoliopsida</taxon>
        <taxon>eudicotyledons</taxon>
        <taxon>Gunneridae</taxon>
        <taxon>Pentapetalae</taxon>
        <taxon>asterids</taxon>
        <taxon>Ericales</taxon>
        <taxon>Ericaceae</taxon>
        <taxon>Ericoideae</taxon>
        <taxon>Rhodoreae</taxon>
        <taxon>Rhododendron</taxon>
    </lineage>
</organism>
<dbReference type="EMBL" id="CM046393">
    <property type="protein sequence ID" value="KAI8549698.1"/>
    <property type="molecule type" value="Genomic_DNA"/>
</dbReference>
<reference evidence="1" key="1">
    <citation type="submission" date="2022-02" db="EMBL/GenBank/DDBJ databases">
        <title>Plant Genome Project.</title>
        <authorList>
            <person name="Zhang R.-G."/>
        </authorList>
    </citation>
    <scope>NUCLEOTIDE SEQUENCE</scope>
    <source>
        <strain evidence="1">AT1</strain>
    </source>
</reference>
<dbReference type="Proteomes" id="UP001062846">
    <property type="component" value="Chromosome 6"/>
</dbReference>
<evidence type="ECO:0000313" key="1">
    <source>
        <dbReference type="EMBL" id="KAI8549698.1"/>
    </source>
</evidence>
<sequence length="802" mass="89305">MELRSCTQLHFIQAIRAGLVEKILNVNTHGRPALRFKKLEDIYESEDAKKRDSLSTVEPEDSFAHMVFDSNMVKTESPDPPVMERDTEKRGSNMDTSYCNSDDDEEGTDGQTLKQLKEQCKTKKRKALHSLCSSPKEDYTDRHPEEDECDLEEPISSWKSKISKNQRGKRKSAKKHSSSSPQTEVSVKSDEISTAVDSMQHSPCLPVCLSVKFEDPQTEYTECSDITSSSDDTSHLCAEQEICDVNPDLESAPKISFTEEESDSCTVNKVCFDHLEHVEPNYLLPPIGEETMDAETLICFDHLEHVEPNYLLPPIGEETMDAENLRKPCQKSLVFPTSEDKEEGQIVHPLLEESSLETNFLVNDHGLDMSNYVQSNSSVHEISRQTSHACGVQVPDMAMDSNLCCMKPESACDPCNLEDDINESLPSNLEVDSLSSSFGNHSTSWSSIHCSSPEIVLLSADDDVVATDKPPLISVSGDAARDCLSPHKSPVDFEVDSPTREEKQPLRSAPDDLESNSPEKDHQCDDAYKSLPVIKINYPLEQCHPPERLLSTRKVISPTSQEKLCRAMKGVELDGQIDHYKCKDKLQFTEDAQDDPSSAGPDTVVEVDANPVGLGEVTRTFDAISTRQLTKKPRNDRKGSPPKGFCRNPHLSRSLPHASTAATSIQSCSERAIAFSQRQMHDIEGLATMLTQELKFMKAIVEEKAHSEASPTASSKYDADEVKTAINSATKAEETTKKWLSMMTRDCNRFCKLMRLNEKSEIASGNAIHKERKKITFADEAGGVLCHVKFIEDSIDSLDSKS</sequence>
<name>A0ACC0NB08_RHOML</name>